<evidence type="ECO:0000256" key="1">
    <source>
        <dbReference type="ARBA" id="ARBA00001936"/>
    </source>
</evidence>
<dbReference type="InterPro" id="IPR046346">
    <property type="entry name" value="Aminoacid_DH-like_N_sf"/>
</dbReference>
<sequence>MSENLYGFKYDEYGNTREIMVYASGTEVHSTGFVNKGTAFTDSERTRLGMDGLLPPSVRSLDHQVENSLIKVQSKESDIEKFIYLRSLFDRNVTLAHATIKNDIENLMGIIYTPTVGLAVQQYSSMFRQANGLHFYPGNIDQAEDILRRQLHRDVRVAVVTDNQGILGIGDQGAGGIAICLGKLMLYTQGAGVAPWHCLPISLDVGTDNEALLSDSEYLGWRHRRLRGDEYMDFIRRFARAFRNVFPNALCQWEDFSKQNAFAIRDEYFHDLISFNDDIQGTGAVTLAGILTAMKIKQEKLTDQVFLIHGAGAGGVGVAEQIKVAMVEQGMSEQDAADRIFTLDSRGVVTTDRDIEPYKLKFAKDKSRFAWLQDGANNNLAGVVREAGVTVLIGTSGQGGCFTQEVVEGVLVNTERPVVMPLSNPTVMTEALPEDIYRWTDGKALVATGSPFPPVVHNGNTYRVGQCNNVFVFPGVGLGVLASGAREVQPEFFTAAALAVSDYVTKAEMEEGCLVPQVSALREVSEKVALAVGMAAIKAGVSRPCAFSTFQHENDEMRLSELIKRMRWEPNYLPLVAM</sequence>
<dbReference type="InterPro" id="IPR001891">
    <property type="entry name" value="Malic_OxRdtase"/>
</dbReference>
<keyword evidence="4" id="KW-0560">Oxidoreductase</keyword>
<dbReference type="InterPro" id="IPR012301">
    <property type="entry name" value="Malic_N_dom"/>
</dbReference>
<dbReference type="PROSITE" id="PS00331">
    <property type="entry name" value="MALIC_ENZYMES"/>
    <property type="match status" value="1"/>
</dbReference>
<dbReference type="InterPro" id="IPR036291">
    <property type="entry name" value="NAD(P)-bd_dom_sf"/>
</dbReference>
<dbReference type="PIRSF" id="PIRSF000106">
    <property type="entry name" value="ME"/>
    <property type="match status" value="1"/>
</dbReference>
<evidence type="ECO:0000259" key="11">
    <source>
        <dbReference type="SMART" id="SM01274"/>
    </source>
</evidence>
<comment type="caution">
    <text evidence="12">The sequence shown here is derived from an EMBL/GenBank/DDBJ whole genome shotgun (WGS) entry which is preliminary data.</text>
</comment>
<comment type="similarity">
    <text evidence="2 9">Belongs to the malic enzymes family.</text>
</comment>
<dbReference type="Pfam" id="PF00390">
    <property type="entry name" value="malic"/>
    <property type="match status" value="1"/>
</dbReference>
<dbReference type="Pfam" id="PF03949">
    <property type="entry name" value="Malic_M"/>
    <property type="match status" value="1"/>
</dbReference>
<dbReference type="EMBL" id="JACNLK010000022">
    <property type="protein sequence ID" value="MBC8207895.1"/>
    <property type="molecule type" value="Genomic_DNA"/>
</dbReference>
<dbReference type="Gene3D" id="3.40.50.720">
    <property type="entry name" value="NAD(P)-binding Rossmann-like Domain"/>
    <property type="match status" value="1"/>
</dbReference>
<feature type="domain" description="Malic enzyme NAD-binding" evidence="10">
    <location>
        <begin position="279"/>
        <end position="537"/>
    </location>
</feature>
<feature type="binding site" evidence="7">
    <location>
        <position position="424"/>
    </location>
    <ligand>
        <name>(S)-malate</name>
        <dbReference type="ChEBI" id="CHEBI:15589"/>
    </ligand>
</feature>
<proteinExistence type="inferred from homology"/>
<evidence type="ECO:0000256" key="4">
    <source>
        <dbReference type="ARBA" id="ARBA00023002"/>
    </source>
</evidence>
<dbReference type="Proteomes" id="UP000599024">
    <property type="component" value="Unassembled WGS sequence"/>
</dbReference>
<dbReference type="PANTHER" id="PTHR23406">
    <property type="entry name" value="MALIC ENZYME-RELATED"/>
    <property type="match status" value="1"/>
</dbReference>
<dbReference type="CDD" id="cd05312">
    <property type="entry name" value="NAD_bind_1_malic_enz"/>
    <property type="match status" value="1"/>
</dbReference>
<feature type="binding site" evidence="8">
    <location>
        <position position="254"/>
    </location>
    <ligand>
        <name>a divalent metal cation</name>
        <dbReference type="ChEBI" id="CHEBI:60240"/>
    </ligand>
</feature>
<dbReference type="SUPFAM" id="SSF51735">
    <property type="entry name" value="NAD(P)-binding Rossmann-fold domains"/>
    <property type="match status" value="1"/>
</dbReference>
<evidence type="ECO:0000256" key="2">
    <source>
        <dbReference type="ARBA" id="ARBA00008785"/>
    </source>
</evidence>
<evidence type="ECO:0000256" key="3">
    <source>
        <dbReference type="ARBA" id="ARBA00022723"/>
    </source>
</evidence>
<evidence type="ECO:0000256" key="5">
    <source>
        <dbReference type="ARBA" id="ARBA00023027"/>
    </source>
</evidence>
<evidence type="ECO:0000313" key="13">
    <source>
        <dbReference type="Proteomes" id="UP000599024"/>
    </source>
</evidence>
<dbReference type="NCBIfam" id="NF010052">
    <property type="entry name" value="PRK13529.1"/>
    <property type="match status" value="1"/>
</dbReference>
<comment type="cofactor">
    <cofactor evidence="8">
        <name>Mg(2+)</name>
        <dbReference type="ChEBI" id="CHEBI:18420"/>
    </cofactor>
    <cofactor evidence="8">
        <name>Mn(2+)</name>
        <dbReference type="ChEBI" id="CHEBI:29035"/>
    </cofactor>
    <text evidence="8">Divalent metal cations. Prefers magnesium or manganese.</text>
</comment>
<organism evidence="12 13">
    <name type="scientific">Candidatus Desulfatifera sulfidica</name>
    <dbReference type="NCBI Taxonomy" id="2841691"/>
    <lineage>
        <taxon>Bacteria</taxon>
        <taxon>Pseudomonadati</taxon>
        <taxon>Thermodesulfobacteriota</taxon>
        <taxon>Desulfobulbia</taxon>
        <taxon>Desulfobulbales</taxon>
        <taxon>Desulfobulbaceae</taxon>
        <taxon>Candidatus Desulfatifera</taxon>
    </lineage>
</organism>
<feature type="binding site" evidence="7">
    <location>
        <position position="468"/>
    </location>
    <ligand>
        <name>(S)-malate</name>
        <dbReference type="ChEBI" id="CHEBI:15589"/>
    </ligand>
</feature>
<dbReference type="InterPro" id="IPR015884">
    <property type="entry name" value="Malic_enzyme_CS"/>
</dbReference>
<dbReference type="GO" id="GO:0006108">
    <property type="term" value="P:malate metabolic process"/>
    <property type="evidence" value="ECO:0007669"/>
    <property type="project" value="TreeGrafter"/>
</dbReference>
<dbReference type="AlphaFoldDB" id="A0A8J6TBI1"/>
<feature type="binding site" evidence="8">
    <location>
        <position position="255"/>
    </location>
    <ligand>
        <name>a divalent metal cation</name>
        <dbReference type="ChEBI" id="CHEBI:60240"/>
    </ligand>
</feature>
<evidence type="ECO:0000313" key="12">
    <source>
        <dbReference type="EMBL" id="MBC8207895.1"/>
    </source>
</evidence>
<accession>A0A8J6TBI1</accession>
<evidence type="ECO:0000256" key="8">
    <source>
        <dbReference type="PIRSR" id="PIRSR000106-3"/>
    </source>
</evidence>
<dbReference type="SUPFAM" id="SSF53223">
    <property type="entry name" value="Aminoacid dehydrogenase-like, N-terminal domain"/>
    <property type="match status" value="1"/>
</dbReference>
<dbReference type="GO" id="GO:0051287">
    <property type="term" value="F:NAD binding"/>
    <property type="evidence" value="ECO:0007669"/>
    <property type="project" value="InterPro"/>
</dbReference>
<protein>
    <submittedName>
        <fullName evidence="12">NAD-dependent malic enzyme</fullName>
    </submittedName>
</protein>
<dbReference type="PANTHER" id="PTHR23406:SF34">
    <property type="entry name" value="NAD-DEPENDENT MALIC ENZYME, MITOCHONDRIAL"/>
    <property type="match status" value="1"/>
</dbReference>
<keyword evidence="5" id="KW-0520">NAD</keyword>
<dbReference type="SMART" id="SM01274">
    <property type="entry name" value="malic"/>
    <property type="match status" value="1"/>
</dbReference>
<evidence type="ECO:0000256" key="7">
    <source>
        <dbReference type="PIRSR" id="PIRSR000106-2"/>
    </source>
</evidence>
<comment type="cofactor">
    <cofactor evidence="1">
        <name>Mn(2+)</name>
        <dbReference type="ChEBI" id="CHEBI:29035"/>
    </cofactor>
</comment>
<dbReference type="InterPro" id="IPR012302">
    <property type="entry name" value="Malic_NAD-bd"/>
</dbReference>
<dbReference type="PRINTS" id="PR00072">
    <property type="entry name" value="MALOXRDTASE"/>
</dbReference>
<feature type="active site" description="Proton acceptor" evidence="6">
    <location>
        <position position="183"/>
    </location>
</feature>
<feature type="binding site" evidence="8">
    <location>
        <position position="278"/>
    </location>
    <ligand>
        <name>a divalent metal cation</name>
        <dbReference type="ChEBI" id="CHEBI:60240"/>
    </ligand>
</feature>
<feature type="active site" description="Proton donor" evidence="6">
    <location>
        <position position="112"/>
    </location>
</feature>
<dbReference type="GO" id="GO:0046872">
    <property type="term" value="F:metal ion binding"/>
    <property type="evidence" value="ECO:0007669"/>
    <property type="project" value="UniProtKB-KW"/>
</dbReference>
<gene>
    <name evidence="12" type="ORF">H8E79_01860</name>
</gene>
<name>A0A8J6TBI1_9BACT</name>
<feature type="domain" description="Malic enzyme N-terminal" evidence="11">
    <location>
        <begin position="89"/>
        <end position="269"/>
    </location>
</feature>
<evidence type="ECO:0000256" key="9">
    <source>
        <dbReference type="RuleBase" id="RU003427"/>
    </source>
</evidence>
<keyword evidence="3 8" id="KW-0479">Metal-binding</keyword>
<reference evidence="12 13" key="1">
    <citation type="submission" date="2020-08" db="EMBL/GenBank/DDBJ databases">
        <title>Bridging the membrane lipid divide: bacteria of the FCB group superphylum have the potential to synthesize archaeal ether lipids.</title>
        <authorList>
            <person name="Villanueva L."/>
            <person name="Von Meijenfeldt F.A.B."/>
            <person name="Westbye A.B."/>
            <person name="Yadav S."/>
            <person name="Hopmans E.C."/>
            <person name="Dutilh B.E."/>
            <person name="Sinninghe Damste J.S."/>
        </authorList>
    </citation>
    <scope>NUCLEOTIDE SEQUENCE [LARGE SCALE GENOMIC DNA]</scope>
    <source>
        <strain evidence="12">NIOZ-UU81</strain>
    </source>
</reference>
<dbReference type="InterPro" id="IPR037062">
    <property type="entry name" value="Malic_N_dom_sf"/>
</dbReference>
<dbReference type="GO" id="GO:0016616">
    <property type="term" value="F:oxidoreductase activity, acting on the CH-OH group of donors, NAD or NADP as acceptor"/>
    <property type="evidence" value="ECO:0007669"/>
    <property type="project" value="InterPro"/>
</dbReference>
<dbReference type="GO" id="GO:0004470">
    <property type="term" value="F:malic enzyme activity"/>
    <property type="evidence" value="ECO:0007669"/>
    <property type="project" value="InterPro"/>
</dbReference>
<evidence type="ECO:0000256" key="6">
    <source>
        <dbReference type="PIRSR" id="PIRSR000106-1"/>
    </source>
</evidence>
<evidence type="ECO:0000259" key="10">
    <source>
        <dbReference type="SMART" id="SM00919"/>
    </source>
</evidence>
<dbReference type="Gene3D" id="3.40.50.10380">
    <property type="entry name" value="Malic enzyme, N-terminal domain"/>
    <property type="match status" value="1"/>
</dbReference>
<dbReference type="SMART" id="SM00919">
    <property type="entry name" value="Malic_M"/>
    <property type="match status" value="1"/>
</dbReference>